<feature type="region of interest" description="Disordered" evidence="13">
    <location>
        <begin position="229"/>
        <end position="253"/>
    </location>
</feature>
<dbReference type="SUPFAM" id="SSF52799">
    <property type="entry name" value="(Phosphotyrosine protein) phosphatases II"/>
    <property type="match status" value="1"/>
</dbReference>
<keyword evidence="5" id="KW-0677">Repeat</keyword>
<evidence type="ECO:0000256" key="4">
    <source>
        <dbReference type="ARBA" id="ARBA00022729"/>
    </source>
</evidence>
<feature type="compositionally biased region" description="Polar residues" evidence="13">
    <location>
        <begin position="229"/>
        <end position="243"/>
    </location>
</feature>
<keyword evidence="9" id="KW-0472">Membrane</keyword>
<dbReference type="InterPro" id="IPR029021">
    <property type="entry name" value="Prot-tyrosine_phosphatase-like"/>
</dbReference>
<evidence type="ECO:0000256" key="10">
    <source>
        <dbReference type="ARBA" id="ARBA00023180"/>
    </source>
</evidence>
<keyword evidence="10" id="KW-0325">Glycoprotein</keyword>
<evidence type="ECO:0000256" key="9">
    <source>
        <dbReference type="ARBA" id="ARBA00023136"/>
    </source>
</evidence>
<evidence type="ECO:0000259" key="14">
    <source>
        <dbReference type="PROSITE" id="PS50055"/>
    </source>
</evidence>
<dbReference type="Pfam" id="PF00102">
    <property type="entry name" value="Y_phosphatase"/>
    <property type="match status" value="1"/>
</dbReference>
<feature type="domain" description="Fibronectin type-III" evidence="15">
    <location>
        <begin position="335"/>
        <end position="425"/>
    </location>
</feature>
<reference evidence="16 17" key="1">
    <citation type="submission" date="2019-06" db="EMBL/GenBank/DDBJ databases">
        <title>Draft genomes of female and male turbot (Scophthalmus maximus).</title>
        <authorList>
            <person name="Xu H."/>
            <person name="Xu X.-W."/>
            <person name="Shao C."/>
            <person name="Chen S."/>
        </authorList>
    </citation>
    <scope>NUCLEOTIDE SEQUENCE [LARGE SCALE GENOMIC DNA]</scope>
    <source>
        <strain evidence="16">Ysfricsl-2016a</strain>
        <tissue evidence="16">Blood</tissue>
    </source>
</reference>
<evidence type="ECO:0000256" key="5">
    <source>
        <dbReference type="ARBA" id="ARBA00022737"/>
    </source>
</evidence>
<dbReference type="InterPro" id="IPR011993">
    <property type="entry name" value="PH-like_dom_sf"/>
</dbReference>
<evidence type="ECO:0000256" key="7">
    <source>
        <dbReference type="ARBA" id="ARBA00022912"/>
    </source>
</evidence>
<feature type="domain" description="Fibronectin type-III" evidence="15">
    <location>
        <begin position="957"/>
        <end position="1045"/>
    </location>
</feature>
<dbReference type="Gene3D" id="2.30.29.30">
    <property type="entry name" value="Pleckstrin-homology domain (PH domain)/Phosphotyrosine-binding domain (PTB)"/>
    <property type="match status" value="1"/>
</dbReference>
<evidence type="ECO:0000256" key="2">
    <source>
        <dbReference type="ARBA" id="ARBA00013064"/>
    </source>
</evidence>
<dbReference type="SMART" id="SM01244">
    <property type="entry name" value="IRS"/>
    <property type="match status" value="1"/>
</dbReference>
<evidence type="ECO:0000256" key="3">
    <source>
        <dbReference type="ARBA" id="ARBA00022692"/>
    </source>
</evidence>
<evidence type="ECO:0000313" key="16">
    <source>
        <dbReference type="EMBL" id="KAF0040718.1"/>
    </source>
</evidence>
<evidence type="ECO:0000256" key="11">
    <source>
        <dbReference type="ARBA" id="ARBA00025789"/>
    </source>
</evidence>
<evidence type="ECO:0000256" key="6">
    <source>
        <dbReference type="ARBA" id="ARBA00022801"/>
    </source>
</evidence>
<dbReference type="SMART" id="SM00194">
    <property type="entry name" value="PTPc"/>
    <property type="match status" value="1"/>
</dbReference>
<dbReference type="Pfam" id="PF18861">
    <property type="entry name" value="PTP_tm"/>
    <property type="match status" value="1"/>
</dbReference>
<dbReference type="FunFam" id="3.90.190.10:FF:000009">
    <property type="entry name" value="Receptor-type tyrosine-protein phosphatase beta"/>
    <property type="match status" value="1"/>
</dbReference>
<protein>
    <recommendedName>
        <fullName evidence="2">protein-tyrosine-phosphatase</fullName>
        <ecNumber evidence="2">3.1.3.48</ecNumber>
    </recommendedName>
</protein>
<gene>
    <name evidence="16" type="ORF">F2P81_006616</name>
</gene>
<feature type="domain" description="Fibronectin type-III" evidence="15">
    <location>
        <begin position="1131"/>
        <end position="1227"/>
    </location>
</feature>
<dbReference type="PANTHER" id="PTHR46957:SF2">
    <property type="entry name" value="RECEPTOR-TYPE TYROSINE-PROTEIN PHOSPHATASE BETA"/>
    <property type="match status" value="1"/>
</dbReference>
<dbReference type="CDD" id="cd00063">
    <property type="entry name" value="FN3"/>
    <property type="match status" value="10"/>
</dbReference>
<accession>A0A6A4T8M7</accession>
<keyword evidence="8" id="KW-1133">Transmembrane helix</keyword>
<feature type="region of interest" description="Disordered" evidence="13">
    <location>
        <begin position="2059"/>
        <end position="2079"/>
    </location>
</feature>
<dbReference type="InterPro" id="IPR050713">
    <property type="entry name" value="RTP_Phos/Ushers"/>
</dbReference>
<keyword evidence="6" id="KW-0378">Hydrolase</keyword>
<dbReference type="EMBL" id="VEVO01000006">
    <property type="protein sequence ID" value="KAF0040718.1"/>
    <property type="molecule type" value="Genomic_DNA"/>
</dbReference>
<evidence type="ECO:0000313" key="17">
    <source>
        <dbReference type="Proteomes" id="UP000438429"/>
    </source>
</evidence>
<dbReference type="Proteomes" id="UP000438429">
    <property type="component" value="Unassembled WGS sequence"/>
</dbReference>
<dbReference type="InterPro" id="IPR000242">
    <property type="entry name" value="PTP_cat"/>
</dbReference>
<proteinExistence type="inferred from homology"/>
<name>A0A6A4T8M7_SCOMX</name>
<dbReference type="PROSITE" id="PS50853">
    <property type="entry name" value="FN3"/>
    <property type="match status" value="10"/>
</dbReference>
<dbReference type="InterPro" id="IPR056535">
    <property type="entry name" value="TPR_NUP160_M"/>
</dbReference>
<comment type="catalytic activity">
    <reaction evidence="12">
        <text>O-phospho-L-tyrosyl-[protein] + H2O = L-tyrosyl-[protein] + phosphate</text>
        <dbReference type="Rhea" id="RHEA:10684"/>
        <dbReference type="Rhea" id="RHEA-COMP:10136"/>
        <dbReference type="Rhea" id="RHEA-COMP:20101"/>
        <dbReference type="ChEBI" id="CHEBI:15377"/>
        <dbReference type="ChEBI" id="CHEBI:43474"/>
        <dbReference type="ChEBI" id="CHEBI:46858"/>
        <dbReference type="ChEBI" id="CHEBI:61978"/>
        <dbReference type="EC" id="3.1.3.48"/>
    </reaction>
</comment>
<dbReference type="Pfam" id="PF00041">
    <property type="entry name" value="fn3"/>
    <property type="match status" value="12"/>
</dbReference>
<dbReference type="GO" id="GO:0016020">
    <property type="term" value="C:membrane"/>
    <property type="evidence" value="ECO:0007669"/>
    <property type="project" value="UniProtKB-SubCell"/>
</dbReference>
<feature type="domain" description="Fibronectin type-III" evidence="15">
    <location>
        <begin position="157"/>
        <end position="247"/>
    </location>
</feature>
<dbReference type="EC" id="3.1.3.48" evidence="2"/>
<dbReference type="Pfam" id="PF11715">
    <property type="entry name" value="Beta-prop_Nup120_160"/>
    <property type="match status" value="1"/>
</dbReference>
<keyword evidence="3" id="KW-0812">Transmembrane</keyword>
<dbReference type="SMART" id="SM00310">
    <property type="entry name" value="PTBI"/>
    <property type="match status" value="1"/>
</dbReference>
<dbReference type="SUPFAM" id="SSF49265">
    <property type="entry name" value="Fibronectin type III"/>
    <property type="match status" value="13"/>
</dbReference>
<dbReference type="InterPro" id="IPR002404">
    <property type="entry name" value="IRS_PTB"/>
</dbReference>
<evidence type="ECO:0000256" key="1">
    <source>
        <dbReference type="ARBA" id="ARBA00004479"/>
    </source>
</evidence>
<dbReference type="PRINTS" id="PR00700">
    <property type="entry name" value="PRTYPHPHTASE"/>
</dbReference>
<dbReference type="Gene3D" id="3.90.190.10">
    <property type="entry name" value="Protein tyrosine phosphatase superfamily"/>
    <property type="match status" value="1"/>
</dbReference>
<dbReference type="Pfam" id="PF23354">
    <property type="entry name" value="TPR_NUP160_120_M"/>
    <property type="match status" value="1"/>
</dbReference>
<evidence type="ECO:0000256" key="13">
    <source>
        <dbReference type="SAM" id="MobiDB-lite"/>
    </source>
</evidence>
<organism evidence="16 17">
    <name type="scientific">Scophthalmus maximus</name>
    <name type="common">Turbot</name>
    <name type="synonym">Psetta maxima</name>
    <dbReference type="NCBI Taxonomy" id="52904"/>
    <lineage>
        <taxon>Eukaryota</taxon>
        <taxon>Metazoa</taxon>
        <taxon>Chordata</taxon>
        <taxon>Craniata</taxon>
        <taxon>Vertebrata</taxon>
        <taxon>Euteleostomi</taxon>
        <taxon>Actinopterygii</taxon>
        <taxon>Neopterygii</taxon>
        <taxon>Teleostei</taxon>
        <taxon>Neoteleostei</taxon>
        <taxon>Acanthomorphata</taxon>
        <taxon>Carangaria</taxon>
        <taxon>Pleuronectiformes</taxon>
        <taxon>Pleuronectoidei</taxon>
        <taxon>Scophthalmidae</taxon>
        <taxon>Scophthalmus</taxon>
    </lineage>
</organism>
<evidence type="ECO:0000259" key="15">
    <source>
        <dbReference type="PROSITE" id="PS50853"/>
    </source>
</evidence>
<evidence type="ECO:0000256" key="12">
    <source>
        <dbReference type="ARBA" id="ARBA00051722"/>
    </source>
</evidence>
<dbReference type="Pfam" id="PF23345">
    <property type="entry name" value="NUP160_helical"/>
    <property type="match status" value="1"/>
</dbReference>
<feature type="domain" description="Tyrosine-protein phosphatase" evidence="14">
    <location>
        <begin position="1554"/>
        <end position="1755"/>
    </location>
</feature>
<dbReference type="InterPro" id="IPR036116">
    <property type="entry name" value="FN3_sf"/>
</dbReference>
<dbReference type="InterPro" id="IPR003961">
    <property type="entry name" value="FN3_dom"/>
</dbReference>
<feature type="domain" description="Fibronectin type-III" evidence="15">
    <location>
        <begin position="864"/>
        <end position="956"/>
    </location>
</feature>
<feature type="domain" description="Fibronectin type-III" evidence="15">
    <location>
        <begin position="69"/>
        <end position="156"/>
    </location>
</feature>
<dbReference type="GO" id="GO:0004725">
    <property type="term" value="F:protein tyrosine phosphatase activity"/>
    <property type="evidence" value="ECO:0007669"/>
    <property type="project" value="UniProtKB-EC"/>
</dbReference>
<dbReference type="GO" id="GO:0032502">
    <property type="term" value="P:developmental process"/>
    <property type="evidence" value="ECO:0007669"/>
    <property type="project" value="UniProtKB-ARBA"/>
</dbReference>
<evidence type="ECO:0000256" key="8">
    <source>
        <dbReference type="ARBA" id="ARBA00022989"/>
    </source>
</evidence>
<feature type="domain" description="Fibronectin type-III" evidence="15">
    <location>
        <begin position="515"/>
        <end position="602"/>
    </location>
</feature>
<feature type="domain" description="Fibronectin type-III" evidence="15">
    <location>
        <begin position="603"/>
        <end position="690"/>
    </location>
</feature>
<dbReference type="Gene3D" id="2.60.40.10">
    <property type="entry name" value="Immunoglobulins"/>
    <property type="match status" value="13"/>
</dbReference>
<dbReference type="SUPFAM" id="SSF50729">
    <property type="entry name" value="PH domain-like"/>
    <property type="match status" value="1"/>
</dbReference>
<dbReference type="PANTHER" id="PTHR46957">
    <property type="entry name" value="CYTOKINE RECEPTOR"/>
    <property type="match status" value="1"/>
</dbReference>
<dbReference type="InterPro" id="IPR056536">
    <property type="entry name" value="TPR_NUP160_C"/>
</dbReference>
<feature type="domain" description="Fibronectin type-III" evidence="15">
    <location>
        <begin position="426"/>
        <end position="514"/>
    </location>
</feature>
<comment type="caution">
    <text evidence="16">The sequence shown here is derived from an EMBL/GenBank/DDBJ whole genome shotgun (WGS) entry which is preliminary data.</text>
</comment>
<comment type="subcellular location">
    <subcellularLocation>
        <location evidence="1">Membrane</location>
        <topology evidence="1">Single-pass type I membrane protein</topology>
    </subcellularLocation>
</comment>
<feature type="compositionally biased region" description="Polar residues" evidence="13">
    <location>
        <begin position="2069"/>
        <end position="2079"/>
    </location>
</feature>
<dbReference type="SMART" id="SM00060">
    <property type="entry name" value="FN3"/>
    <property type="match status" value="15"/>
</dbReference>
<dbReference type="InterPro" id="IPR059141">
    <property type="entry name" value="Beta-prop_Nup120_160"/>
</dbReference>
<dbReference type="FunFam" id="2.60.40.10:FF:000369">
    <property type="entry name" value="Protein tyrosine phosphatase, receptor type B"/>
    <property type="match status" value="9"/>
</dbReference>
<sequence>MVTTRGLSCNFSLVTEQESRYESADCDPRGETGNDFNCKVQDLEPGTLYQLSVISRTDGEKSSMSVRTAPSSVRGLQVASSSSYSLAVSWQVGPGRTERLRVLLMDQNGVLLKNVTLKTTVTSAELDGLRPGTRYTVTVVTEAVDLQSSSSKQAITVPAAVTLVRLDNNGSSDRLLASWASPEGGVDLYLVTMTTRGSTPQQRRLPPNVTQVVFEGLTPGRSYQLSVRTVAGSQSSETRTSGRTAPARASSLSLSPLGDGRTLRLSWTPPSGDWENYSVLLRNGSVVLVNQTVGKLSSQFVFSVFGLVPGRRYKAEVTVHSGTMGNTAHCYGQLAPRRVQQLLVRHVDETSLSIAWTPPVGEWDDFEVLLRQEGSTATVQRLLPRDSRECTLNALTSGRRYTVTVTTNSGNLSSSASVTALTAPAQVVLLQVSNLGTVDSVQARWQRASGDLDCYRLLLVHDSSVIKNESVEVDATEATFQGLRPGALYRVVLTTVRAGHASRQTVAEGRTVPAAVGEVTVSNNGRTDFLSVSWRPAAGEVDSYLVTLRDREKLVHVLAVSKSSPECVFNSLVSGRLYDISIASRSGSFQNHTLVQERTQPSQVQNPTATHVARDDYLKVYWRPAAGDFDLYQVFIKHNNMFLQNQTVLKTQNECVFNGLVPGRLYTVLVITQSGKYETSASTHGRTFPAAVRTLMLAGLGTEQLRVTWSQALGDVDHYEVQLLFNDMKVFPPVALGSSVGECVLSSLTPGRLYKILVSTFSGPNQRAQFIEGRTVPSRVKNIHVSNGGDTSSLKVNWTPGPGDVDGFSVFLFRDVRQLDMRRVLKHQNQVTFGSLQPGQRYNVTVQSVSGELVNNNDASGRTVPSAVTGVLVRTLDTTCGLQVSWQEALGVADGYVLQVLDDRGCLVTNSSQPSSRTRCSVDGLTPGRKYRVLVQTTSGGVHSQGVSAEARTRPAAVSDLSIKSNTTTGLSFLWSAPDGDFDLYEVLLYQRDDSLQERRRVPSSSQQVTFQGLRPGATYRVVVLTHSGQQSNQSSISARTVPAAVLSLRTRSANQSDALLVNWDRGAGDLSGFLLSLFNPNGSRQAEQHLGSDVSEFVFSDLVPGRLYRAEVLSVSGELSNRADTWGRTAPRPPTSFLFGGITNTSLEITWSGPTGSDYDDFDLQWTPGDQLSVINPYHSRTSGSRILFGMFPGRRYTFSLRTVSGVMEPRAAPTYSIPINNSIRTKPEQVHSLHCRPQSSTSISCSWAPPVADYDSYTVECLHQDSRTLVYSRRTGRNSSTYVVSQLEPHKRYIVSVKVISDGTTSEEARDSVVTMIDRPPAPRLSTRVSDKSAVVTKTSIFFKFNCSWFSDVNGAIRFFTVVVTESEGFDNVQPKQQHPLPSYLDYKSNSSVTSYQTSYFPSDCNQGPDSSHSFEVSVGTGMELLGGTCDRRDPETSRDLNLFCDGPLKPKTAYRLGVRAFTQLFDSTVSSPLYADTYLSLPVVTEAEPLSGVIEGVSAGLFLIVMMVGVTALLVCRHKARKVHRRSSSPIKIINFESHYHKLQDDSNYLLSEEYEDLKDVGRNQPLDSALLPENRGKNRYNNILPYDSTRVKLSCVDDDPCSDYINASYIPGNNFRREYIATQGPLPGTKDDFWKMVWEQNVHNVVMVTQCVEKGRVKCDHYWPFDQDPLYYGDHIVRMSSESVLPEWTIREFNICSEDQLSFIRLVRQFHYTVWPDHGVPDTTQSLIQFVRTVRDYVNRTPGSGPTVVHCRKLRSEQEKFVCPVYENVNYGHRDIRWCCEEAMGSCLSCPEKESIPDNHQSKFKVINVDDDGNELGSGVMELSDGELVLHTHRRDDVRWPYLCLRIFAFKCSRAEEIFNMLQEVMHSHSISVVEEPVLEPHHQAAHTPAVDEEKMAAVLERSFVEICGFERETVQRFREVTVDLGLTAPPAGLKFPDSAGAFHYEESGKLLSVTSNRFIHWSTSGDTVTLQEQSLDANLLNNVVKLRFAHCTVLPGGVNIQETLDHVIILISTNQSIHRLALPHPTRMYRSELLTEHHMQSVFTDVGKLSLQDPSHSAVVPGSAGQTGSPSTSTAWLSQRGEAHYALASPAGGIMVLTLPPHDTQGSVSMVDLKRSSVMQRLSGWMPTAIRGEQSGADVALSLVVRELEEDSFIFALCQDHRLRMWSFREQACLLEVDVLEYMPSCKGVKRLLGQSHRLRLAFSPTTGLCLAVYLAVPERGQFTVLQLVTTDNNRYSLEHISTLFTSQDTLVDFHLTSTDIWALWVDDSNATVVKYINFEHNSAGQWNQVFVQPPPEEEVHIGVDQDPRETYLEILFSPLRFTASAIVKALQIFRRDSERISDVSWETLKKEVTVAVESQLQSSVTEFEFSQVEYRQLQEEFWSRFYACCLQYQESLSTPLGLTVSHHTGLVCLLKKGLVSFLLPCSAVDHLYLCSDESLMSEEETLITDDPELGRDILQLVQCLRLVSDAVSGEMSYEMEKTLEHLESPERAADGVLENLLSNDSDNVIEDIQNKLQDVRHPMAAMMVLLREMDLETEVESEEYVRLIGPWCQVNIGSCRFMLGQCYLANGEGQKVLRLLEDVGLPELVIQLASLAITEAASDVSSQLDCLRQLVVVLCERSQLQDLVQFSYVNLHDEVVSIIESRARGLDLLTHNYYELLYAFHINRHNYRKGSASAVEMVALLVQTGLFDSALSLCQTFKMNLTPVFEGLAFNAADEAWRLLSSYLDRYPSSNGQHQRCVINKLLSHGAPLPDWLVKSYKAVDAASLLRLYLNFDLLEAAAELVLEYVDALLGRGHQYFGIQKPLSATWSSAWLPYTSIDQLLQTLADTQTKSSMYNSVRDKLDEYHQLVDQMTRRRLATR</sequence>
<comment type="similarity">
    <text evidence="11">Belongs to the protein-tyrosine phosphatase family. Receptor class 3 subfamily.</text>
</comment>
<keyword evidence="4" id="KW-0732">Signal</keyword>
<dbReference type="InterPro" id="IPR013783">
    <property type="entry name" value="Ig-like_fold"/>
</dbReference>
<feature type="domain" description="Fibronectin type-III" evidence="15">
    <location>
        <begin position="1228"/>
        <end position="1322"/>
    </location>
</feature>
<dbReference type="InterPro" id="IPR056547">
    <property type="entry name" value="NUP160_helical"/>
</dbReference>
<dbReference type="InterPro" id="IPR041201">
    <property type="entry name" value="PTPRJ_TM"/>
</dbReference>
<keyword evidence="7" id="KW-0904">Protein phosphatase</keyword>
<dbReference type="Pfam" id="PF23347">
    <property type="entry name" value="TPR_Nup160_C"/>
    <property type="match status" value="1"/>
</dbReference>
<dbReference type="PROSITE" id="PS50055">
    <property type="entry name" value="TYR_PHOSPHATASE_PTP"/>
    <property type="match status" value="1"/>
</dbReference>